<comment type="caution">
    <text evidence="1">The sequence shown here is derived from an EMBL/GenBank/DDBJ whole genome shotgun (WGS) entry which is preliminary data.</text>
</comment>
<keyword evidence="2" id="KW-1185">Reference proteome</keyword>
<evidence type="ECO:0000313" key="2">
    <source>
        <dbReference type="Proteomes" id="UP000812440"/>
    </source>
</evidence>
<proteinExistence type="predicted"/>
<protein>
    <submittedName>
        <fullName evidence="1">Uncharacterized protein</fullName>
    </submittedName>
</protein>
<dbReference type="EMBL" id="JAACNH010001228">
    <property type="protein sequence ID" value="KAG8430272.1"/>
    <property type="molecule type" value="Genomic_DNA"/>
</dbReference>
<feature type="non-terminal residue" evidence="1">
    <location>
        <position position="152"/>
    </location>
</feature>
<name>A0A8T2IE31_9PIPI</name>
<organism evidence="1 2">
    <name type="scientific">Hymenochirus boettgeri</name>
    <name type="common">Congo dwarf clawed frog</name>
    <dbReference type="NCBI Taxonomy" id="247094"/>
    <lineage>
        <taxon>Eukaryota</taxon>
        <taxon>Metazoa</taxon>
        <taxon>Chordata</taxon>
        <taxon>Craniata</taxon>
        <taxon>Vertebrata</taxon>
        <taxon>Euteleostomi</taxon>
        <taxon>Amphibia</taxon>
        <taxon>Batrachia</taxon>
        <taxon>Anura</taxon>
        <taxon>Pipoidea</taxon>
        <taxon>Pipidae</taxon>
        <taxon>Pipinae</taxon>
        <taxon>Hymenochirus</taxon>
    </lineage>
</organism>
<sequence>DYLLFCEILLQRPISLPGTLGNALTREETRYMQDMAREHFDDIMRVLRDMPRPMLLVFRNLNTVRCLNLNLGAPADRHILMARSAVKGWRRLAGQNSLGIARWVSVLLESFKFEVALRWDTFVYRLTSCLLRLLIGFNLLPESEQVQQFLQS</sequence>
<dbReference type="AlphaFoldDB" id="A0A8T2IE31"/>
<accession>A0A8T2IE31</accession>
<reference evidence="1" key="1">
    <citation type="thesis" date="2020" institute="ProQuest LLC" country="789 East Eisenhower Parkway, Ann Arbor, MI, USA">
        <title>Comparative Genomics and Chromosome Evolution.</title>
        <authorList>
            <person name="Mudd A.B."/>
        </authorList>
    </citation>
    <scope>NUCLEOTIDE SEQUENCE</scope>
    <source>
        <strain evidence="1">Female2</strain>
        <tissue evidence="1">Blood</tissue>
    </source>
</reference>
<evidence type="ECO:0000313" key="1">
    <source>
        <dbReference type="EMBL" id="KAG8430272.1"/>
    </source>
</evidence>
<dbReference type="Proteomes" id="UP000812440">
    <property type="component" value="Unassembled WGS sequence"/>
</dbReference>
<gene>
    <name evidence="1" type="ORF">GDO86_018104</name>
</gene>
<dbReference type="OrthoDB" id="427480at2759"/>